<dbReference type="InterPro" id="IPR005135">
    <property type="entry name" value="Endo/exonuclease/phosphatase"/>
</dbReference>
<feature type="domain" description="Endonuclease/exonuclease/phosphatase" evidence="1">
    <location>
        <begin position="8"/>
        <end position="252"/>
    </location>
</feature>
<dbReference type="OrthoDB" id="9793162at2"/>
<keyword evidence="2" id="KW-0269">Exonuclease</keyword>
<dbReference type="InterPro" id="IPR050410">
    <property type="entry name" value="CCR4/nocturin_mRNA_transcr"/>
</dbReference>
<dbReference type="SUPFAM" id="SSF56219">
    <property type="entry name" value="DNase I-like"/>
    <property type="match status" value="1"/>
</dbReference>
<dbReference type="AlphaFoldDB" id="Q1AXU3"/>
<evidence type="ECO:0000259" key="1">
    <source>
        <dbReference type="Pfam" id="PF03372"/>
    </source>
</evidence>
<gene>
    <name evidence="2" type="ordered locus">Rxyl_0817</name>
</gene>
<protein>
    <submittedName>
        <fullName evidence="2">Endonuclease/exonuclease/phosphatase</fullName>
    </submittedName>
</protein>
<keyword evidence="2" id="KW-0255">Endonuclease</keyword>
<dbReference type="Pfam" id="PF03372">
    <property type="entry name" value="Exo_endo_phos"/>
    <property type="match status" value="1"/>
</dbReference>
<dbReference type="PhylomeDB" id="Q1AXU3"/>
<dbReference type="Proteomes" id="UP000006637">
    <property type="component" value="Chromosome"/>
</dbReference>
<dbReference type="RefSeq" id="WP_011563803.1">
    <property type="nucleotide sequence ID" value="NC_008148.1"/>
</dbReference>
<accession>Q1AXU3</accession>
<dbReference type="PANTHER" id="PTHR12121">
    <property type="entry name" value="CARBON CATABOLITE REPRESSOR PROTEIN 4"/>
    <property type="match status" value="1"/>
</dbReference>
<dbReference type="GO" id="GO:0000175">
    <property type="term" value="F:3'-5'-RNA exonuclease activity"/>
    <property type="evidence" value="ECO:0007669"/>
    <property type="project" value="TreeGrafter"/>
</dbReference>
<dbReference type="PANTHER" id="PTHR12121:SF36">
    <property type="entry name" value="ENDONUCLEASE_EXONUCLEASE_PHOSPHATASE DOMAIN-CONTAINING PROTEIN"/>
    <property type="match status" value="1"/>
</dbReference>
<evidence type="ECO:0000313" key="2">
    <source>
        <dbReference type="EMBL" id="ABG03785.1"/>
    </source>
</evidence>
<dbReference type="CDD" id="cd09083">
    <property type="entry name" value="EEP-1"/>
    <property type="match status" value="1"/>
</dbReference>
<dbReference type="STRING" id="266117.Rxyl_0817"/>
<name>Q1AXU3_RUBXD</name>
<reference evidence="2 3" key="1">
    <citation type="submission" date="2006-06" db="EMBL/GenBank/DDBJ databases">
        <title>Complete sequence of Rubrobacter xylanophilus DSM 9941.</title>
        <authorList>
            <consortium name="US DOE Joint Genome Institute"/>
            <person name="Copeland A."/>
            <person name="Lucas S."/>
            <person name="Lapidus A."/>
            <person name="Barry K."/>
            <person name="Detter J.C."/>
            <person name="Glavina del Rio T."/>
            <person name="Hammon N."/>
            <person name="Israni S."/>
            <person name="Dalin E."/>
            <person name="Tice H."/>
            <person name="Pitluck S."/>
            <person name="Munk A.C."/>
            <person name="Brettin T."/>
            <person name="Bruce D."/>
            <person name="Han C."/>
            <person name="Tapia R."/>
            <person name="Gilna P."/>
            <person name="Schmutz J."/>
            <person name="Larimer F."/>
            <person name="Land M."/>
            <person name="Hauser L."/>
            <person name="Kyrpides N."/>
            <person name="Lykidis A."/>
            <person name="da Costa M.S."/>
            <person name="Rainey F.A."/>
            <person name="Empadinhas N."/>
            <person name="Jolivet E."/>
            <person name="Battista J.R."/>
            <person name="Richardson P."/>
        </authorList>
    </citation>
    <scope>NUCLEOTIDE SEQUENCE [LARGE SCALE GENOMIC DNA]</scope>
    <source>
        <strain evidence="3">DSM 9941 / NBRC 16129 / PRD-1</strain>
    </source>
</reference>
<organism evidence="2 3">
    <name type="scientific">Rubrobacter xylanophilus (strain DSM 9941 / JCM 11954 / NBRC 16129 / PRD-1)</name>
    <dbReference type="NCBI Taxonomy" id="266117"/>
    <lineage>
        <taxon>Bacteria</taxon>
        <taxon>Bacillati</taxon>
        <taxon>Actinomycetota</taxon>
        <taxon>Rubrobacteria</taxon>
        <taxon>Rubrobacterales</taxon>
        <taxon>Rubrobacteraceae</taxon>
        <taxon>Rubrobacter</taxon>
    </lineage>
</organism>
<keyword evidence="2" id="KW-0378">Hydrolase</keyword>
<dbReference type="HOGENOM" id="CLU_030508_1_2_11"/>
<dbReference type="Gene3D" id="3.60.10.10">
    <property type="entry name" value="Endonuclease/exonuclease/phosphatase"/>
    <property type="match status" value="1"/>
</dbReference>
<dbReference type="GO" id="GO:0004519">
    <property type="term" value="F:endonuclease activity"/>
    <property type="evidence" value="ECO:0007669"/>
    <property type="project" value="UniProtKB-KW"/>
</dbReference>
<keyword evidence="2" id="KW-0540">Nuclease</keyword>
<evidence type="ECO:0000313" key="3">
    <source>
        <dbReference type="Proteomes" id="UP000006637"/>
    </source>
</evidence>
<dbReference type="EMBL" id="CP000386">
    <property type="protein sequence ID" value="ABG03785.1"/>
    <property type="molecule type" value="Genomic_DNA"/>
</dbReference>
<dbReference type="KEGG" id="rxy:Rxyl_0817"/>
<keyword evidence="3" id="KW-1185">Reference proteome</keyword>
<sequence>MAARLRVMTFNVRGAYHPDGRNAWRRRRSLNARVVRGAAPDLIGFQELQRANLRFYERELPRYRRLPGPEYENRRPRARNAIFWDPDRLELLESGGFWLSETPERFSRSWGSRQVRSANWAVFRVLPSGPDLLHLNTHLDHVSAEARRRGSRLIAGRLEGVRLPVLLTGDFNCNPGSRTYEVFASAGFADAHRRAGNPPENTFHRFMGEGYRSGKEGRIDWILVRDGGRARWEVLSCRVVRDCEPPLYPSDHYPVVADLALVPGV</sequence>
<proteinExistence type="predicted"/>
<dbReference type="eggNOG" id="COG3568">
    <property type="taxonomic scope" value="Bacteria"/>
</dbReference>
<dbReference type="InterPro" id="IPR036691">
    <property type="entry name" value="Endo/exonu/phosph_ase_sf"/>
</dbReference>